<keyword evidence="3" id="KW-1185">Reference proteome</keyword>
<name>A0A9N7YSX4_PLEPL</name>
<evidence type="ECO:0000313" key="2">
    <source>
        <dbReference type="EMBL" id="CAB1435857.1"/>
    </source>
</evidence>
<comment type="caution">
    <text evidence="2">The sequence shown here is derived from an EMBL/GenBank/DDBJ whole genome shotgun (WGS) entry which is preliminary data.</text>
</comment>
<proteinExistence type="predicted"/>
<protein>
    <submittedName>
        <fullName evidence="2">Uncharacterized protein</fullName>
    </submittedName>
</protein>
<reference evidence="2" key="1">
    <citation type="submission" date="2020-03" db="EMBL/GenBank/DDBJ databases">
        <authorList>
            <person name="Weist P."/>
        </authorList>
    </citation>
    <scope>NUCLEOTIDE SEQUENCE</scope>
</reference>
<feature type="region of interest" description="Disordered" evidence="1">
    <location>
        <begin position="1"/>
        <end position="85"/>
    </location>
</feature>
<evidence type="ECO:0000256" key="1">
    <source>
        <dbReference type="SAM" id="MobiDB-lite"/>
    </source>
</evidence>
<dbReference type="Proteomes" id="UP001153269">
    <property type="component" value="Unassembled WGS sequence"/>
</dbReference>
<feature type="compositionally biased region" description="Basic and acidic residues" evidence="1">
    <location>
        <begin position="49"/>
        <end position="63"/>
    </location>
</feature>
<feature type="compositionally biased region" description="Pro residues" evidence="1">
    <location>
        <begin position="74"/>
        <end position="85"/>
    </location>
</feature>
<organism evidence="2 3">
    <name type="scientific">Pleuronectes platessa</name>
    <name type="common">European plaice</name>
    <dbReference type="NCBI Taxonomy" id="8262"/>
    <lineage>
        <taxon>Eukaryota</taxon>
        <taxon>Metazoa</taxon>
        <taxon>Chordata</taxon>
        <taxon>Craniata</taxon>
        <taxon>Vertebrata</taxon>
        <taxon>Euteleostomi</taxon>
        <taxon>Actinopterygii</taxon>
        <taxon>Neopterygii</taxon>
        <taxon>Teleostei</taxon>
        <taxon>Neoteleostei</taxon>
        <taxon>Acanthomorphata</taxon>
        <taxon>Carangaria</taxon>
        <taxon>Pleuronectiformes</taxon>
        <taxon>Pleuronectoidei</taxon>
        <taxon>Pleuronectidae</taxon>
        <taxon>Pleuronectes</taxon>
    </lineage>
</organism>
<gene>
    <name evidence="2" type="ORF">PLEPLA_LOCUS23896</name>
</gene>
<dbReference type="AlphaFoldDB" id="A0A9N7YSX4"/>
<accession>A0A9N7YSX4</accession>
<evidence type="ECO:0000313" key="3">
    <source>
        <dbReference type="Proteomes" id="UP001153269"/>
    </source>
</evidence>
<sequence>MYVVPNNLTGERRPRVDVDLPDTSAEAWPGWSVRDGAHRAAPSSASPLREVDSEGGERREEIILKTGRRRQKTPPTPPIKLPQEQ</sequence>
<dbReference type="EMBL" id="CADEAL010001822">
    <property type="protein sequence ID" value="CAB1435857.1"/>
    <property type="molecule type" value="Genomic_DNA"/>
</dbReference>